<dbReference type="InterPro" id="IPR029787">
    <property type="entry name" value="Nucleotide_cyclase"/>
</dbReference>
<dbReference type="Gene3D" id="3.30.450.20">
    <property type="entry name" value="PAS domain"/>
    <property type="match status" value="2"/>
</dbReference>
<dbReference type="InterPro" id="IPR033479">
    <property type="entry name" value="dCache_1"/>
</dbReference>
<reference evidence="9" key="1">
    <citation type="submission" date="2016-10" db="EMBL/GenBank/DDBJ databases">
        <authorList>
            <person name="Varghese N."/>
            <person name="Submissions S."/>
        </authorList>
    </citation>
    <scope>NUCLEOTIDE SEQUENCE [LARGE SCALE GENOMIC DNA]</scope>
    <source>
        <strain evidence="9">DSM 27981</strain>
    </source>
</reference>
<dbReference type="GO" id="GO:0005886">
    <property type="term" value="C:plasma membrane"/>
    <property type="evidence" value="ECO:0007669"/>
    <property type="project" value="UniProtKB-SubCell"/>
</dbReference>
<feature type="domain" description="GGDEF" evidence="7">
    <location>
        <begin position="591"/>
        <end position="727"/>
    </location>
</feature>
<dbReference type="OrthoDB" id="8929028at2"/>
<dbReference type="SUPFAM" id="SSF55785">
    <property type="entry name" value="PYP-like sensor domain (PAS domain)"/>
    <property type="match status" value="1"/>
</dbReference>
<evidence type="ECO:0000256" key="6">
    <source>
        <dbReference type="SAM" id="Phobius"/>
    </source>
</evidence>
<dbReference type="CDD" id="cd00130">
    <property type="entry name" value="PAS"/>
    <property type="match status" value="1"/>
</dbReference>
<dbReference type="InterPro" id="IPR035965">
    <property type="entry name" value="PAS-like_dom_sf"/>
</dbReference>
<dbReference type="Pfam" id="PF02743">
    <property type="entry name" value="dCache_1"/>
    <property type="match status" value="1"/>
</dbReference>
<proteinExistence type="predicted"/>
<dbReference type="Gene3D" id="3.30.70.270">
    <property type="match status" value="1"/>
</dbReference>
<dbReference type="PANTHER" id="PTHR46663">
    <property type="entry name" value="DIGUANYLATE CYCLASE DGCT-RELATED"/>
    <property type="match status" value="1"/>
</dbReference>
<evidence type="ECO:0000256" key="3">
    <source>
        <dbReference type="ARBA" id="ARBA00022692"/>
    </source>
</evidence>
<protein>
    <submittedName>
        <fullName evidence="8">Diguanylate cyclase (GGDEF) domain-containing protein</fullName>
    </submittedName>
</protein>
<evidence type="ECO:0000256" key="2">
    <source>
        <dbReference type="ARBA" id="ARBA00022475"/>
    </source>
</evidence>
<dbReference type="SUPFAM" id="SSF55073">
    <property type="entry name" value="Nucleotide cyclase"/>
    <property type="match status" value="1"/>
</dbReference>
<evidence type="ECO:0000259" key="7">
    <source>
        <dbReference type="PROSITE" id="PS50887"/>
    </source>
</evidence>
<keyword evidence="4 6" id="KW-1133">Transmembrane helix</keyword>
<keyword evidence="3 6" id="KW-0812">Transmembrane</keyword>
<evidence type="ECO:0000313" key="8">
    <source>
        <dbReference type="EMBL" id="SFE36982.1"/>
    </source>
</evidence>
<dbReference type="CDD" id="cd01949">
    <property type="entry name" value="GGDEF"/>
    <property type="match status" value="1"/>
</dbReference>
<evidence type="ECO:0000256" key="5">
    <source>
        <dbReference type="ARBA" id="ARBA00023136"/>
    </source>
</evidence>
<dbReference type="SMART" id="SM00267">
    <property type="entry name" value="GGDEF"/>
    <property type="match status" value="1"/>
</dbReference>
<dbReference type="STRING" id="1177982.SAMN04489711_101438"/>
<gene>
    <name evidence="8" type="ORF">SAMN04489711_101438</name>
</gene>
<feature type="transmembrane region" description="Helical" evidence="6">
    <location>
        <begin position="325"/>
        <end position="348"/>
    </location>
</feature>
<keyword evidence="9" id="KW-1185">Reference proteome</keyword>
<dbReference type="AlphaFoldDB" id="A0A1I1ZZ52"/>
<keyword evidence="2" id="KW-1003">Cell membrane</keyword>
<evidence type="ECO:0000313" key="9">
    <source>
        <dbReference type="Proteomes" id="UP000199119"/>
    </source>
</evidence>
<name>A0A1I1ZZ52_9BURK</name>
<accession>A0A1I1ZZ52</accession>
<comment type="subcellular location">
    <subcellularLocation>
        <location evidence="1">Cell membrane</location>
        <topology evidence="1">Multi-pass membrane protein</topology>
    </subcellularLocation>
</comment>
<dbReference type="Proteomes" id="UP000199119">
    <property type="component" value="Unassembled WGS sequence"/>
</dbReference>
<dbReference type="RefSeq" id="WP_092937121.1">
    <property type="nucleotide sequence ID" value="NZ_FONX01000001.1"/>
</dbReference>
<dbReference type="NCBIfam" id="TIGR00254">
    <property type="entry name" value="GGDEF"/>
    <property type="match status" value="1"/>
</dbReference>
<feature type="transmembrane region" description="Helical" evidence="6">
    <location>
        <begin position="42"/>
        <end position="66"/>
    </location>
</feature>
<dbReference type="Pfam" id="PF13426">
    <property type="entry name" value="PAS_9"/>
    <property type="match status" value="1"/>
</dbReference>
<dbReference type="InterPro" id="IPR000160">
    <property type="entry name" value="GGDEF_dom"/>
</dbReference>
<dbReference type="InterPro" id="IPR052163">
    <property type="entry name" value="DGC-Regulatory_Protein"/>
</dbReference>
<organism evidence="8 9">
    <name type="scientific">Paracidovorax wautersii</name>
    <dbReference type="NCBI Taxonomy" id="1177982"/>
    <lineage>
        <taxon>Bacteria</taxon>
        <taxon>Pseudomonadati</taxon>
        <taxon>Pseudomonadota</taxon>
        <taxon>Betaproteobacteria</taxon>
        <taxon>Burkholderiales</taxon>
        <taxon>Comamonadaceae</taxon>
        <taxon>Paracidovorax</taxon>
    </lineage>
</organism>
<dbReference type="PANTHER" id="PTHR46663:SF2">
    <property type="entry name" value="GGDEF DOMAIN-CONTAINING PROTEIN"/>
    <property type="match status" value="1"/>
</dbReference>
<dbReference type="InterPro" id="IPR043128">
    <property type="entry name" value="Rev_trsase/Diguanyl_cyclase"/>
</dbReference>
<dbReference type="Pfam" id="PF00990">
    <property type="entry name" value="GGDEF"/>
    <property type="match status" value="1"/>
</dbReference>
<sequence>MTPPAAAAAPATRPAGVAGFFHEDPFDTVPDDGPGGLLPGALIAKLVALAVIAVLLAGGGAAWLVSQAASQAALQRLVHQQNDEVETVARLLASKIEQSQRVLATVAEGIAPGLLDAPASLEGLVRQGLPAARFFDAMQIARKDGQLSVNLQSGRLQQASALDPAERDYLVRTLVDGRPLVSDLIGTTPGDARVMFTMPLRQGEGAVTGALAGVLRLQSQGLLPQSMAMPARDDSRLIVFTRDGVILSHPQRERVLGHVRDEPGLALAYARWQRMEQPLTGRAFTDREAGHVVSMAGVPLPQWMVARVSDAGMLAASDEGAQRGAWWMAGGGVLAIALLSGAAMLWMARPLSQLSHCAQRMLNAHVANHDAAGGAGRGAAARIWPRSRGEVDALVRVCTQMEAQRWQDRRDAAVTAARLEAVLAHAPVGIVIARGDVLDVAGVHAARMLGYAPAELHGLPAQALHASPAEYAQWLQRVRAAFIAHGCFDGDVRFLRKDGSPVWARVLAHRPAGSAAQAQAVGTVWLLEDITAERGSRQLRGWVAGHDPLTGLLNREAFVERLGELMGAQQLLQPGTATAVRAAGQGGAELGTLVVLFLDLDHFTVVNDQAGHDAGDEVLRHVARLIEEQVRHVGWPARLGGDEFAVVLPACSRARGHEIAELIRTAIAAWEPSYAGRSFFVSASLGLVAREAGTAGEDQVTQLLRAADMACYEAKRRGRNQVWGQPARD</sequence>
<dbReference type="EMBL" id="FONX01000001">
    <property type="protein sequence ID" value="SFE36982.1"/>
    <property type="molecule type" value="Genomic_DNA"/>
</dbReference>
<evidence type="ECO:0000256" key="4">
    <source>
        <dbReference type="ARBA" id="ARBA00022989"/>
    </source>
</evidence>
<evidence type="ECO:0000256" key="1">
    <source>
        <dbReference type="ARBA" id="ARBA00004651"/>
    </source>
</evidence>
<dbReference type="InterPro" id="IPR000014">
    <property type="entry name" value="PAS"/>
</dbReference>
<keyword evidence="5 6" id="KW-0472">Membrane</keyword>
<dbReference type="PROSITE" id="PS50887">
    <property type="entry name" value="GGDEF"/>
    <property type="match status" value="1"/>
</dbReference>